<feature type="active site" description="Proton donor/acceptor" evidence="2">
    <location>
        <position position="193"/>
    </location>
</feature>
<evidence type="ECO:0000256" key="2">
    <source>
        <dbReference type="PIRSR" id="PIRSR605511-1"/>
    </source>
</evidence>
<name>A0A4R6YUD0_9GAMM</name>
<dbReference type="Pfam" id="PF08450">
    <property type="entry name" value="SGL"/>
    <property type="match status" value="1"/>
</dbReference>
<dbReference type="Proteomes" id="UP000295293">
    <property type="component" value="Unassembled WGS sequence"/>
</dbReference>
<dbReference type="OrthoDB" id="9775406at2"/>
<accession>A0A4R6YUD0</accession>
<dbReference type="EMBL" id="SNZH01000009">
    <property type="protein sequence ID" value="TDR42041.1"/>
    <property type="molecule type" value="Genomic_DNA"/>
</dbReference>
<dbReference type="PRINTS" id="PR01790">
    <property type="entry name" value="SMP30FAMILY"/>
</dbReference>
<feature type="binding site" evidence="3">
    <location>
        <position position="98"/>
    </location>
    <ligand>
        <name>substrate</name>
    </ligand>
</feature>
<dbReference type="PANTHER" id="PTHR10907">
    <property type="entry name" value="REGUCALCIN"/>
    <property type="match status" value="1"/>
</dbReference>
<dbReference type="GO" id="GO:0019853">
    <property type="term" value="P:L-ascorbic acid biosynthetic process"/>
    <property type="evidence" value="ECO:0007669"/>
    <property type="project" value="TreeGrafter"/>
</dbReference>
<dbReference type="RefSeq" id="WP_133819535.1">
    <property type="nucleotide sequence ID" value="NZ_SNZH01000009.1"/>
</dbReference>
<feature type="binding site" evidence="3">
    <location>
        <position position="15"/>
    </location>
    <ligand>
        <name>a divalent metal cation</name>
        <dbReference type="ChEBI" id="CHEBI:60240"/>
    </ligand>
</feature>
<feature type="binding site" evidence="3">
    <location>
        <position position="100"/>
    </location>
    <ligand>
        <name>substrate</name>
    </ligand>
</feature>
<evidence type="ECO:0000256" key="3">
    <source>
        <dbReference type="PIRSR" id="PIRSR605511-2"/>
    </source>
</evidence>
<dbReference type="InterPro" id="IPR013658">
    <property type="entry name" value="SGL"/>
</dbReference>
<evidence type="ECO:0000256" key="1">
    <source>
        <dbReference type="ARBA" id="ARBA00008853"/>
    </source>
</evidence>
<evidence type="ECO:0000313" key="6">
    <source>
        <dbReference type="Proteomes" id="UP000295293"/>
    </source>
</evidence>
<comment type="caution">
    <text evidence="5">The sequence shown here is derived from an EMBL/GenBank/DDBJ whole genome shotgun (WGS) entry which is preliminary data.</text>
</comment>
<dbReference type="InterPro" id="IPR005511">
    <property type="entry name" value="SMP-30"/>
</dbReference>
<keyword evidence="3" id="KW-0862">Zinc</keyword>
<dbReference type="GO" id="GO:0005509">
    <property type="term" value="F:calcium ion binding"/>
    <property type="evidence" value="ECO:0007669"/>
    <property type="project" value="TreeGrafter"/>
</dbReference>
<evidence type="ECO:0000259" key="4">
    <source>
        <dbReference type="Pfam" id="PF08450"/>
    </source>
</evidence>
<keyword evidence="3" id="KW-0479">Metal-binding</keyword>
<reference evidence="5 6" key="1">
    <citation type="submission" date="2019-03" db="EMBL/GenBank/DDBJ databases">
        <title>Genomic Encyclopedia of Type Strains, Phase IV (KMG-IV): sequencing the most valuable type-strain genomes for metagenomic binning, comparative biology and taxonomic classification.</title>
        <authorList>
            <person name="Goeker M."/>
        </authorList>
    </citation>
    <scope>NUCLEOTIDE SEQUENCE [LARGE SCALE GENOMIC DNA]</scope>
    <source>
        <strain evidence="5 6">DSM 21667</strain>
    </source>
</reference>
<dbReference type="GO" id="GO:0004341">
    <property type="term" value="F:gluconolactonase activity"/>
    <property type="evidence" value="ECO:0007669"/>
    <property type="project" value="TreeGrafter"/>
</dbReference>
<feature type="domain" description="SMP-30/Gluconolactonase/LRE-like region" evidence="4">
    <location>
        <begin position="13"/>
        <end position="251"/>
    </location>
</feature>
<feature type="binding site" evidence="3">
    <location>
        <position position="118"/>
    </location>
    <ligand>
        <name>substrate</name>
    </ligand>
</feature>
<organism evidence="5 6">
    <name type="scientific">Tahibacter aquaticus</name>
    <dbReference type="NCBI Taxonomy" id="520092"/>
    <lineage>
        <taxon>Bacteria</taxon>
        <taxon>Pseudomonadati</taxon>
        <taxon>Pseudomonadota</taxon>
        <taxon>Gammaproteobacteria</taxon>
        <taxon>Lysobacterales</taxon>
        <taxon>Rhodanobacteraceae</taxon>
        <taxon>Tahibacter</taxon>
    </lineage>
</organism>
<dbReference type="PANTHER" id="PTHR10907:SF47">
    <property type="entry name" value="REGUCALCIN"/>
    <property type="match status" value="1"/>
</dbReference>
<keyword evidence="6" id="KW-1185">Reference proteome</keyword>
<feature type="binding site" evidence="3">
    <location>
        <position position="146"/>
    </location>
    <ligand>
        <name>a divalent metal cation</name>
        <dbReference type="ChEBI" id="CHEBI:60240"/>
    </ligand>
</feature>
<gene>
    <name evidence="5" type="ORF">DFR29_10997</name>
</gene>
<feature type="binding site" evidence="3">
    <location>
        <position position="193"/>
    </location>
    <ligand>
        <name>a divalent metal cation</name>
        <dbReference type="ChEBI" id="CHEBI:60240"/>
    </ligand>
</feature>
<comment type="similarity">
    <text evidence="1">Belongs to the SMP-30/CGR1 family.</text>
</comment>
<dbReference type="InterPro" id="IPR011042">
    <property type="entry name" value="6-blade_b-propeller_TolB-like"/>
</dbReference>
<sequence>MQPAGILAVGNSLGEGILWDSRRRCLWWTDIAERRLYCHDSSDRTAVLALPDRAASLALVQGSGQLLVAFARSLALFDPAAGHIDTLWNLPGSSAGVRLNDGRVDRSGRFWCSSMVEDGSGLAKACLYSVERGMVRPVRDGVHIGNGLAFSLDGSTLYFADSARHTLWRYPLADGVLGKGQVFAQTPGHIFPDGATVDSEDCLWVAHWGGAQVVRYTPAGRIDRVLALPVTQPSCVCFGGAQRDLLFVTSAAAGLAADVRAREPHAGDVFVYRVGVSGVDEPEYRR</sequence>
<protein>
    <submittedName>
        <fullName evidence="5">Sugar lactone lactonase YvrE</fullName>
    </submittedName>
</protein>
<proteinExistence type="inferred from homology"/>
<dbReference type="SUPFAM" id="SSF63829">
    <property type="entry name" value="Calcium-dependent phosphotriesterase"/>
    <property type="match status" value="1"/>
</dbReference>
<evidence type="ECO:0000313" key="5">
    <source>
        <dbReference type="EMBL" id="TDR42041.1"/>
    </source>
</evidence>
<dbReference type="Gene3D" id="2.120.10.30">
    <property type="entry name" value="TolB, C-terminal domain"/>
    <property type="match status" value="1"/>
</dbReference>
<comment type="cofactor">
    <cofactor evidence="3">
        <name>Zn(2+)</name>
        <dbReference type="ChEBI" id="CHEBI:29105"/>
    </cofactor>
    <text evidence="3">Binds 1 divalent metal cation per subunit.</text>
</comment>
<dbReference type="AlphaFoldDB" id="A0A4R6YUD0"/>